<keyword evidence="2" id="KW-1185">Reference proteome</keyword>
<gene>
    <name evidence="1" type="ORF">niasHT_018103</name>
</gene>
<reference evidence="1 2" key="1">
    <citation type="submission" date="2024-10" db="EMBL/GenBank/DDBJ databases">
        <authorList>
            <person name="Kim D."/>
        </authorList>
    </citation>
    <scope>NUCLEOTIDE SEQUENCE [LARGE SCALE GENOMIC DNA]</scope>
    <source>
        <strain evidence="1">BH-2024</strain>
    </source>
</reference>
<sequence length="129" mass="13821">MLFSDAPGELHAQGTTPSLVIAGALASKVELPPGNRTTEMILRTPKGVQKLHMAPLSQAKAGFLPLFSQFLFGFNELFLLVNSSRNIGPPAEAGQSCGCASEQPGTLLLVCIIKCRDELVKNVEKKRTD</sequence>
<dbReference type="EMBL" id="JBICBT010000606">
    <property type="protein sequence ID" value="KAL3107780.1"/>
    <property type="molecule type" value="Genomic_DNA"/>
</dbReference>
<accession>A0ABD2KXT5</accession>
<dbReference type="AlphaFoldDB" id="A0ABD2KXT5"/>
<protein>
    <submittedName>
        <fullName evidence="1">Uncharacterized protein</fullName>
    </submittedName>
</protein>
<evidence type="ECO:0000313" key="2">
    <source>
        <dbReference type="Proteomes" id="UP001620626"/>
    </source>
</evidence>
<organism evidence="1 2">
    <name type="scientific">Heterodera trifolii</name>
    <dbReference type="NCBI Taxonomy" id="157864"/>
    <lineage>
        <taxon>Eukaryota</taxon>
        <taxon>Metazoa</taxon>
        <taxon>Ecdysozoa</taxon>
        <taxon>Nematoda</taxon>
        <taxon>Chromadorea</taxon>
        <taxon>Rhabditida</taxon>
        <taxon>Tylenchina</taxon>
        <taxon>Tylenchomorpha</taxon>
        <taxon>Tylenchoidea</taxon>
        <taxon>Heteroderidae</taxon>
        <taxon>Heteroderinae</taxon>
        <taxon>Heterodera</taxon>
    </lineage>
</organism>
<dbReference type="Proteomes" id="UP001620626">
    <property type="component" value="Unassembled WGS sequence"/>
</dbReference>
<comment type="caution">
    <text evidence="1">The sequence shown here is derived from an EMBL/GenBank/DDBJ whole genome shotgun (WGS) entry which is preliminary data.</text>
</comment>
<name>A0ABD2KXT5_9BILA</name>
<proteinExistence type="predicted"/>
<evidence type="ECO:0000313" key="1">
    <source>
        <dbReference type="EMBL" id="KAL3107780.1"/>
    </source>
</evidence>